<protein>
    <submittedName>
        <fullName evidence="2">Class I SAM-dependent methyltransferase</fullName>
    </submittedName>
</protein>
<evidence type="ECO:0000313" key="2">
    <source>
        <dbReference type="EMBL" id="TVM31393.1"/>
    </source>
</evidence>
<dbReference type="InterPro" id="IPR029063">
    <property type="entry name" value="SAM-dependent_MTases_sf"/>
</dbReference>
<proteinExistence type="predicted"/>
<dbReference type="Proteomes" id="UP000434052">
    <property type="component" value="Unassembled WGS sequence"/>
</dbReference>
<dbReference type="OrthoDB" id="5419754at2"/>
<gene>
    <name evidence="2" type="ORF">DQK91_18535</name>
</gene>
<organism evidence="2 3">
    <name type="scientific">Oceanidesulfovibrio marinus</name>
    <dbReference type="NCBI Taxonomy" id="370038"/>
    <lineage>
        <taxon>Bacteria</taxon>
        <taxon>Pseudomonadati</taxon>
        <taxon>Thermodesulfobacteriota</taxon>
        <taxon>Desulfovibrionia</taxon>
        <taxon>Desulfovibrionales</taxon>
        <taxon>Desulfovibrionaceae</taxon>
        <taxon>Oceanidesulfovibrio</taxon>
    </lineage>
</organism>
<dbReference type="Pfam" id="PF13649">
    <property type="entry name" value="Methyltransf_25"/>
    <property type="match status" value="1"/>
</dbReference>
<accession>A0A6P1ZFW7</accession>
<name>A0A6P1ZFW7_9BACT</name>
<reference evidence="2 3" key="1">
    <citation type="submission" date="2018-06" db="EMBL/GenBank/DDBJ databases">
        <title>Complete genome of Desulfovibrio marinus P48SEP.</title>
        <authorList>
            <person name="Crispim J.S."/>
            <person name="Vidigal P.M.P."/>
            <person name="Silva L.C.F."/>
            <person name="Araujo L.C."/>
            <person name="Laguardia C.N."/>
            <person name="Dias R.S."/>
            <person name="Sousa M.P."/>
            <person name="Paula S.O."/>
            <person name="Silva C."/>
        </authorList>
    </citation>
    <scope>NUCLEOTIDE SEQUENCE [LARGE SCALE GENOMIC DNA]</scope>
    <source>
        <strain evidence="2 3">P48SEP</strain>
    </source>
</reference>
<keyword evidence="2" id="KW-0808">Transferase</keyword>
<keyword evidence="2" id="KW-0489">Methyltransferase</keyword>
<dbReference type="InterPro" id="IPR041698">
    <property type="entry name" value="Methyltransf_25"/>
</dbReference>
<sequence length="205" mass="22880">MDKAIFDKVYNAKDHDVLMDAYKDWAGQYDSDLEQEGYVAPAATAAILDAYVEDKDAYILDAGCGTGQVGALLAKAGYTTIDALDYSEDMLAEAKKKNVYKKLTQADLTKPLEIADNTYDAIICVGTFTYGHVGPDSFGELIRITKNGGYICFTVREGAYEDHDYRKHMLKLEGTGCWELEELRQTDYIRGENVTCKVCLYRVAK</sequence>
<dbReference type="EMBL" id="QMIF01000016">
    <property type="protein sequence ID" value="TVM31393.1"/>
    <property type="molecule type" value="Genomic_DNA"/>
</dbReference>
<dbReference type="SUPFAM" id="SSF53335">
    <property type="entry name" value="S-adenosyl-L-methionine-dependent methyltransferases"/>
    <property type="match status" value="1"/>
</dbReference>
<dbReference type="GO" id="GO:0008168">
    <property type="term" value="F:methyltransferase activity"/>
    <property type="evidence" value="ECO:0007669"/>
    <property type="project" value="UniProtKB-KW"/>
</dbReference>
<dbReference type="GO" id="GO:0032259">
    <property type="term" value="P:methylation"/>
    <property type="evidence" value="ECO:0007669"/>
    <property type="project" value="UniProtKB-KW"/>
</dbReference>
<dbReference type="PANTHER" id="PTHR43591">
    <property type="entry name" value="METHYLTRANSFERASE"/>
    <property type="match status" value="1"/>
</dbReference>
<evidence type="ECO:0000259" key="1">
    <source>
        <dbReference type="Pfam" id="PF13649"/>
    </source>
</evidence>
<evidence type="ECO:0000313" key="3">
    <source>
        <dbReference type="Proteomes" id="UP000434052"/>
    </source>
</evidence>
<dbReference type="AlphaFoldDB" id="A0A6P1ZFW7"/>
<dbReference type="RefSeq" id="WP_144306894.1">
    <property type="nucleotide sequence ID" value="NZ_QMIF01000016.1"/>
</dbReference>
<dbReference type="PANTHER" id="PTHR43591:SF110">
    <property type="entry name" value="RHODANESE DOMAIN-CONTAINING PROTEIN"/>
    <property type="match status" value="1"/>
</dbReference>
<dbReference type="Gene3D" id="3.40.50.150">
    <property type="entry name" value="Vaccinia Virus protein VP39"/>
    <property type="match status" value="1"/>
</dbReference>
<feature type="domain" description="Methyltransferase" evidence="1">
    <location>
        <begin position="59"/>
        <end position="149"/>
    </location>
</feature>
<comment type="caution">
    <text evidence="2">The sequence shown here is derived from an EMBL/GenBank/DDBJ whole genome shotgun (WGS) entry which is preliminary data.</text>
</comment>
<dbReference type="CDD" id="cd02440">
    <property type="entry name" value="AdoMet_MTases"/>
    <property type="match status" value="1"/>
</dbReference>